<evidence type="ECO:0000313" key="6">
    <source>
        <dbReference type="Proteomes" id="UP000011922"/>
    </source>
</evidence>
<dbReference type="Proteomes" id="UP000011922">
    <property type="component" value="Unassembled WGS sequence"/>
</dbReference>
<dbReference type="PROSITE" id="PS51257">
    <property type="entry name" value="PROKAR_LIPOPROTEIN"/>
    <property type="match status" value="1"/>
</dbReference>
<dbReference type="PATRIC" id="fig|1262666.3.peg.3080"/>
<protein>
    <submittedName>
        <fullName evidence="5">Uncharacterized protein</fullName>
    </submittedName>
</protein>
<comment type="caution">
    <text evidence="5">The sequence shown here is derived from an EMBL/GenBank/DDBJ whole genome shotgun (WGS) entry which is preliminary data.</text>
</comment>
<keyword evidence="1" id="KW-0732">Signal</keyword>
<evidence type="ECO:0000259" key="2">
    <source>
        <dbReference type="Pfam" id="PF07603"/>
    </source>
</evidence>
<gene>
    <name evidence="5" type="ORF">PCS_03040</name>
</gene>
<reference evidence="5 6" key="1">
    <citation type="journal article" date="2013" name="Genome Announc.">
        <title>Draft Genome Sequence for Desulfovibrio africanus Strain PCS.</title>
        <authorList>
            <person name="Brown S.D."/>
            <person name="Utturkar S.M."/>
            <person name="Arkin A.P."/>
            <person name="Deutschbauer A.M."/>
            <person name="Elias D.A."/>
            <person name="Hazen T.C."/>
            <person name="Chakraborty R."/>
        </authorList>
    </citation>
    <scope>NUCLEOTIDE SEQUENCE [LARGE SCALE GENOMIC DNA]</scope>
    <source>
        <strain evidence="5 6">PCS</strain>
    </source>
</reference>
<feature type="domain" description="Atrophied bacterial Ig" evidence="4">
    <location>
        <begin position="143"/>
        <end position="230"/>
    </location>
</feature>
<organism evidence="5 6">
    <name type="scientific">Desulfocurvibacter africanus PCS</name>
    <dbReference type="NCBI Taxonomy" id="1262666"/>
    <lineage>
        <taxon>Bacteria</taxon>
        <taxon>Pseudomonadati</taxon>
        <taxon>Thermodesulfobacteriota</taxon>
        <taxon>Desulfovibrionia</taxon>
        <taxon>Desulfovibrionales</taxon>
        <taxon>Desulfovibrionaceae</taxon>
        <taxon>Desulfocurvibacter</taxon>
    </lineage>
</organism>
<feature type="domain" description="Lcl C-terminal" evidence="2">
    <location>
        <begin position="370"/>
        <end position="494"/>
    </location>
</feature>
<dbReference type="InterPro" id="IPR025883">
    <property type="entry name" value="Cadherin-like_domain"/>
</dbReference>
<accession>M5PZW3</accession>
<dbReference type="Pfam" id="PF20578">
    <property type="entry name" value="aBig_2"/>
    <property type="match status" value="2"/>
</dbReference>
<dbReference type="InterPro" id="IPR046780">
    <property type="entry name" value="aBig_2"/>
</dbReference>
<dbReference type="PANTHER" id="PTHR35812">
    <property type="entry name" value="LIPOPROTEIN"/>
    <property type="match status" value="1"/>
</dbReference>
<evidence type="ECO:0000259" key="4">
    <source>
        <dbReference type="Pfam" id="PF20578"/>
    </source>
</evidence>
<dbReference type="AlphaFoldDB" id="M5PZW3"/>
<feature type="domain" description="Atrophied bacterial Ig" evidence="4">
    <location>
        <begin position="47"/>
        <end position="134"/>
    </location>
</feature>
<evidence type="ECO:0000259" key="3">
    <source>
        <dbReference type="Pfam" id="PF12733"/>
    </source>
</evidence>
<proteinExistence type="predicted"/>
<feature type="chain" id="PRO_5004069592" evidence="1">
    <location>
        <begin position="27"/>
        <end position="531"/>
    </location>
</feature>
<dbReference type="Pfam" id="PF12733">
    <property type="entry name" value="Cadherin-like"/>
    <property type="match status" value="1"/>
</dbReference>
<evidence type="ECO:0000313" key="5">
    <source>
        <dbReference type="EMBL" id="EMG36196.1"/>
    </source>
</evidence>
<feature type="signal peptide" evidence="1">
    <location>
        <begin position="1"/>
        <end position="26"/>
    </location>
</feature>
<dbReference type="InterPro" id="IPR011460">
    <property type="entry name" value="Lcl_C"/>
</dbReference>
<dbReference type="PANTHER" id="PTHR35812:SF1">
    <property type="entry name" value="LIPOPROTEIN"/>
    <property type="match status" value="1"/>
</dbReference>
<dbReference type="EMBL" id="AOSV01000031">
    <property type="protein sequence ID" value="EMG36196.1"/>
    <property type="molecule type" value="Genomic_DNA"/>
</dbReference>
<dbReference type="Pfam" id="PF07603">
    <property type="entry name" value="Lcl_C"/>
    <property type="match status" value="1"/>
</dbReference>
<sequence length="531" mass="56877">MSRLTTRVILTIIFCMAAAISSSCTGGGGGGDDGGDGDDGAQDAEFVAEDTAILAIIYAGSDSASNVTQHITLPAAGANGTTIRWESDNAAVIENNGTVTRPSYASGDSLVNLTATISKGSAHKTKAFSLTVIKAPATDAECVAEDMANLVIAYTSGDSVLKVMHSVVLPVTGASGTTISWVSNNTTVIANSGTVIRPPYSGSDAEVTLTATITKGGDHATKTFTLTVLKEPNLNLASIVVSKGRLQPAFAANTTFYLDPVPFSDSANPAYDDTQSAGITATTADADAIVTIDGVEVSSGDEYALDDLKVGKNMVTITVSVEGDVATKTYRIEVYRAVPVFKTGQTTSYAAGDDGGVSWPSPRFTNNNDGTITDNLTGLMWLKNANAIKTLGDIIIIDHGYYADGSAGWEKSFDFIEKMNDGIYDNKLTPVYTDWRLPNVRELRSLVNYGLVSQYDWLKGHGFSNIVESYTSYYLTSTTYAYNTNYAFRIWLDHTVYNQQQSWTGTIISWLKQQPEVFNNRGYVWPVRTVR</sequence>
<evidence type="ECO:0000256" key="1">
    <source>
        <dbReference type="SAM" id="SignalP"/>
    </source>
</evidence>
<feature type="domain" description="Cadherin-like beta-sandwich-like" evidence="3">
    <location>
        <begin position="272"/>
        <end position="336"/>
    </location>
</feature>
<name>M5PZW3_DESAF</name>